<protein>
    <submittedName>
        <fullName evidence="4">Secreted protein</fullName>
    </submittedName>
</protein>
<keyword evidence="1" id="KW-1133">Transmembrane helix</keyword>
<evidence type="ECO:0000313" key="3">
    <source>
        <dbReference type="Proteomes" id="UP000272942"/>
    </source>
</evidence>
<name>A0A183AJZ1_9TREM</name>
<dbReference type="AlphaFoldDB" id="A0A183AJZ1"/>
<evidence type="ECO:0000256" key="1">
    <source>
        <dbReference type="SAM" id="Phobius"/>
    </source>
</evidence>
<keyword evidence="3" id="KW-1185">Reference proteome</keyword>
<reference evidence="4" key="1">
    <citation type="submission" date="2016-06" db="UniProtKB">
        <authorList>
            <consortium name="WormBaseParasite"/>
        </authorList>
    </citation>
    <scope>IDENTIFICATION</scope>
</reference>
<feature type="transmembrane region" description="Helical" evidence="1">
    <location>
        <begin position="6"/>
        <end position="36"/>
    </location>
</feature>
<gene>
    <name evidence="2" type="ORF">ECPE_LOCUS7276</name>
</gene>
<proteinExistence type="predicted"/>
<keyword evidence="1" id="KW-0472">Membrane</keyword>
<dbReference type="Proteomes" id="UP000272942">
    <property type="component" value="Unassembled WGS sequence"/>
</dbReference>
<sequence>MNSAYVLPLVICAQLLKIAIIISDSVVVVVVVVVIVSGGGGDDVAGGGGGGKYRCVVGEVNTVNENESALRQCCGKAYR</sequence>
<evidence type="ECO:0000313" key="2">
    <source>
        <dbReference type="EMBL" id="VDP80659.1"/>
    </source>
</evidence>
<evidence type="ECO:0000313" key="4">
    <source>
        <dbReference type="WBParaSite" id="ECPE_0000729201-mRNA-1"/>
    </source>
</evidence>
<keyword evidence="1" id="KW-0812">Transmembrane</keyword>
<reference evidence="2 3" key="2">
    <citation type="submission" date="2018-11" db="EMBL/GenBank/DDBJ databases">
        <authorList>
            <consortium name="Pathogen Informatics"/>
        </authorList>
    </citation>
    <scope>NUCLEOTIDE SEQUENCE [LARGE SCALE GENOMIC DNA]</scope>
    <source>
        <strain evidence="2 3">Egypt</strain>
    </source>
</reference>
<accession>A0A183AJZ1</accession>
<dbReference type="WBParaSite" id="ECPE_0000729201-mRNA-1">
    <property type="protein sequence ID" value="ECPE_0000729201-mRNA-1"/>
    <property type="gene ID" value="ECPE_0000729201"/>
</dbReference>
<organism evidence="4">
    <name type="scientific">Echinostoma caproni</name>
    <dbReference type="NCBI Taxonomy" id="27848"/>
    <lineage>
        <taxon>Eukaryota</taxon>
        <taxon>Metazoa</taxon>
        <taxon>Spiralia</taxon>
        <taxon>Lophotrochozoa</taxon>
        <taxon>Platyhelminthes</taxon>
        <taxon>Trematoda</taxon>
        <taxon>Digenea</taxon>
        <taxon>Plagiorchiida</taxon>
        <taxon>Echinostomata</taxon>
        <taxon>Echinostomatoidea</taxon>
        <taxon>Echinostomatidae</taxon>
        <taxon>Echinostoma</taxon>
    </lineage>
</organism>
<dbReference type="EMBL" id="UZAN01044380">
    <property type="protein sequence ID" value="VDP80659.1"/>
    <property type="molecule type" value="Genomic_DNA"/>
</dbReference>